<proteinExistence type="inferred from homology"/>
<dbReference type="GO" id="GO:0046872">
    <property type="term" value="F:metal ion binding"/>
    <property type="evidence" value="ECO:0007669"/>
    <property type="project" value="UniProtKB-UniRule"/>
</dbReference>
<dbReference type="InterPro" id="IPR001621">
    <property type="entry name" value="Ligninase"/>
</dbReference>
<feature type="binding site" evidence="11">
    <location>
        <position position="119"/>
    </location>
    <ligand>
        <name>Ca(2+)</name>
        <dbReference type="ChEBI" id="CHEBI:29108"/>
        <label>1</label>
    </ligand>
</feature>
<dbReference type="Pfam" id="PF11895">
    <property type="entry name" value="Peroxidase_ext"/>
    <property type="match status" value="1"/>
</dbReference>
<keyword evidence="7 11" id="KW-0408">Iron</keyword>
<evidence type="ECO:0000256" key="9">
    <source>
        <dbReference type="ARBA" id="ARBA00023185"/>
    </source>
</evidence>
<evidence type="ECO:0000256" key="5">
    <source>
        <dbReference type="ARBA" id="ARBA00022729"/>
    </source>
</evidence>
<comment type="cofactor">
    <cofactor evidence="11">
        <name>heme b</name>
        <dbReference type="ChEBI" id="CHEBI:60344"/>
    </cofactor>
    <text evidence="11">Binds 1 heme b (iron(II)-protoporphyrin IX) group per subunit.</text>
</comment>
<dbReference type="EMBL" id="CCBP010000462">
    <property type="protein sequence ID" value="CDO77692.1"/>
    <property type="molecule type" value="Genomic_DNA"/>
</dbReference>
<evidence type="ECO:0000256" key="14">
    <source>
        <dbReference type="RuleBase" id="RU363051"/>
    </source>
</evidence>
<feature type="binding site" evidence="11">
    <location>
        <position position="230"/>
    </location>
    <ligand>
        <name>Ca(2+)</name>
        <dbReference type="ChEBI" id="CHEBI:29108"/>
        <label>2</label>
    </ligand>
</feature>
<feature type="binding site" evidence="11">
    <location>
        <position position="117"/>
    </location>
    <ligand>
        <name>Ca(2+)</name>
        <dbReference type="ChEBI" id="CHEBI:29108"/>
        <label>1</label>
    </ligand>
</feature>
<evidence type="ECO:0000259" key="15">
    <source>
        <dbReference type="PROSITE" id="PS50873"/>
    </source>
</evidence>
<dbReference type="SUPFAM" id="SSF48113">
    <property type="entry name" value="Heme-dependent peroxidases"/>
    <property type="match status" value="1"/>
</dbReference>
<evidence type="ECO:0000256" key="11">
    <source>
        <dbReference type="PIRSR" id="PIRSR601621-2"/>
    </source>
</evidence>
<dbReference type="GO" id="GO:0042744">
    <property type="term" value="P:hydrogen peroxide catabolic process"/>
    <property type="evidence" value="ECO:0007669"/>
    <property type="project" value="TreeGrafter"/>
</dbReference>
<comment type="cofactor">
    <cofactor evidence="11 14">
        <name>Ca(2+)</name>
        <dbReference type="ChEBI" id="CHEBI:29108"/>
    </cofactor>
    <text evidence="11 14">Binds 2 calcium ions per subunit.</text>
</comment>
<keyword evidence="13" id="KW-1015">Disulfide bond</keyword>
<dbReference type="PRINTS" id="PR00462">
    <property type="entry name" value="LIGNINASE"/>
</dbReference>
<keyword evidence="8" id="KW-0325">Glycoprotein</keyword>
<protein>
    <recommendedName>
        <fullName evidence="14">Peroxidase</fullName>
        <ecNumber evidence="14">1.11.1.-</ecNumber>
    </recommendedName>
</protein>
<keyword evidence="4 11" id="KW-0479">Metal-binding</keyword>
<feature type="domain" description="Plant heme peroxidase family profile" evidence="15">
    <location>
        <begin position="143"/>
        <end position="344"/>
    </location>
</feature>
<dbReference type="InterPro" id="IPR010255">
    <property type="entry name" value="Haem_peroxidase_sf"/>
</dbReference>
<dbReference type="Proteomes" id="UP000029665">
    <property type="component" value="Unassembled WGS sequence"/>
</dbReference>
<dbReference type="CDD" id="cd00692">
    <property type="entry name" value="ligninase"/>
    <property type="match status" value="1"/>
</dbReference>
<evidence type="ECO:0000256" key="1">
    <source>
        <dbReference type="ARBA" id="ARBA00006089"/>
    </source>
</evidence>
<evidence type="ECO:0000256" key="10">
    <source>
        <dbReference type="PIRSR" id="PIRSR601621-1"/>
    </source>
</evidence>
<evidence type="ECO:0000313" key="17">
    <source>
        <dbReference type="Proteomes" id="UP000029665"/>
    </source>
</evidence>
<organism evidence="16 17">
    <name type="scientific">Pycnoporus cinnabarinus</name>
    <name type="common">Cinnabar-red polypore</name>
    <name type="synonym">Trametes cinnabarina</name>
    <dbReference type="NCBI Taxonomy" id="5643"/>
    <lineage>
        <taxon>Eukaryota</taxon>
        <taxon>Fungi</taxon>
        <taxon>Dikarya</taxon>
        <taxon>Basidiomycota</taxon>
        <taxon>Agaricomycotina</taxon>
        <taxon>Agaricomycetes</taxon>
        <taxon>Polyporales</taxon>
        <taxon>Polyporaceae</taxon>
        <taxon>Trametes</taxon>
    </lineage>
</organism>
<keyword evidence="17" id="KW-1185">Reference proteome</keyword>
<feature type="disulfide bond" evidence="13">
    <location>
        <begin position="63"/>
        <end position="171"/>
    </location>
</feature>
<dbReference type="STRING" id="5643.A0A060ST21"/>
<feature type="disulfide bond" evidence="13">
    <location>
        <begin position="304"/>
        <end position="369"/>
    </location>
</feature>
<keyword evidence="6 14" id="KW-0560">Oxidoreductase</keyword>
<dbReference type="InterPro" id="IPR019794">
    <property type="entry name" value="Peroxidases_AS"/>
</dbReference>
<feature type="site" description="Transition state stabilizer" evidence="12">
    <location>
        <position position="72"/>
    </location>
</feature>
<dbReference type="PROSITE" id="PS50873">
    <property type="entry name" value="PEROXIDASE_4"/>
    <property type="match status" value="1"/>
</dbReference>
<feature type="binding site" evidence="11">
    <location>
        <position position="249"/>
    </location>
    <ligand>
        <name>Ca(2+)</name>
        <dbReference type="ChEBI" id="CHEBI:29108"/>
        <label>2</label>
    </ligand>
</feature>
<keyword evidence="11 14" id="KW-0106">Calcium</keyword>
<dbReference type="GO" id="GO:0000302">
    <property type="term" value="P:response to reactive oxygen species"/>
    <property type="evidence" value="ECO:0007669"/>
    <property type="project" value="TreeGrafter"/>
</dbReference>
<reference evidence="16" key="1">
    <citation type="submission" date="2014-01" db="EMBL/GenBank/DDBJ databases">
        <title>The genome of the white-rot fungus Pycnoporus cinnabarinus: a basidiomycete model with a versatile arsenal for lignocellulosic biomass breakdown.</title>
        <authorList>
            <person name="Levasseur A."/>
            <person name="Lomascolo A."/>
            <person name="Ruiz-Duenas F.J."/>
            <person name="Uzan E."/>
            <person name="Piumi F."/>
            <person name="Kues U."/>
            <person name="Ram A.F.J."/>
            <person name="Murat C."/>
            <person name="Haon M."/>
            <person name="Benoit I."/>
            <person name="Arfi Y."/>
            <person name="Chevret D."/>
            <person name="Drula E."/>
            <person name="Kwon M.J."/>
            <person name="Gouret P."/>
            <person name="Lesage-Meessen L."/>
            <person name="Lombard V."/>
            <person name="Mariette J."/>
            <person name="Noirot C."/>
            <person name="Park J."/>
            <person name="Patyshakuliyeva A."/>
            <person name="Wieneger R.A.B."/>
            <person name="Wosten H.A.B."/>
            <person name="Martin F."/>
            <person name="Coutinho P.M."/>
            <person name="de Vries R."/>
            <person name="Martinez A.T."/>
            <person name="Klopp C."/>
            <person name="Pontarotti P."/>
            <person name="Henrissat B."/>
            <person name="Record E."/>
        </authorList>
    </citation>
    <scope>NUCLEOTIDE SEQUENCE [LARGE SCALE GENOMIC DNA]</scope>
    <source>
        <strain evidence="16">BRFM137</strain>
    </source>
</reference>
<dbReference type="EC" id="1.11.1.-" evidence="14"/>
<comment type="caution">
    <text evidence="16">The sequence shown here is derived from an EMBL/GenBank/DDBJ whole genome shotgun (WGS) entry which is preliminary data.</text>
</comment>
<evidence type="ECO:0000256" key="12">
    <source>
        <dbReference type="PIRSR" id="PIRSR601621-3"/>
    </source>
</evidence>
<accession>A0A060ST21</accession>
<evidence type="ECO:0000256" key="3">
    <source>
        <dbReference type="ARBA" id="ARBA00022617"/>
    </source>
</evidence>
<keyword evidence="3 11" id="KW-0349">Heme</keyword>
<dbReference type="PANTHER" id="PTHR31356:SF66">
    <property type="entry name" value="CATALASE-PEROXIDASE"/>
    <property type="match status" value="1"/>
</dbReference>
<dbReference type="GO" id="GO:0004601">
    <property type="term" value="F:peroxidase activity"/>
    <property type="evidence" value="ECO:0007669"/>
    <property type="project" value="UniProtKB-KW"/>
</dbReference>
<dbReference type="PANTHER" id="PTHR31356">
    <property type="entry name" value="THYLAKOID LUMENAL 29 KDA PROTEIN, CHLOROPLASTIC-RELATED"/>
    <property type="match status" value="1"/>
</dbReference>
<evidence type="ECO:0000256" key="2">
    <source>
        <dbReference type="ARBA" id="ARBA00022559"/>
    </source>
</evidence>
<evidence type="ECO:0000256" key="8">
    <source>
        <dbReference type="ARBA" id="ARBA00023180"/>
    </source>
</evidence>
<comment type="similarity">
    <text evidence="1 14">Belongs to the peroxidase family. Ligninase subfamily.</text>
</comment>
<dbReference type="GO" id="GO:0034599">
    <property type="term" value="P:cellular response to oxidative stress"/>
    <property type="evidence" value="ECO:0007669"/>
    <property type="project" value="InterPro"/>
</dbReference>
<dbReference type="HOGENOM" id="CLU_041038_0_1_1"/>
<keyword evidence="5 14" id="KW-0732">Signal</keyword>
<evidence type="ECO:0000256" key="7">
    <source>
        <dbReference type="ARBA" id="ARBA00023004"/>
    </source>
</evidence>
<dbReference type="InterPro" id="IPR024589">
    <property type="entry name" value="Ligninase_C"/>
</dbReference>
<evidence type="ECO:0000256" key="4">
    <source>
        <dbReference type="ARBA" id="ARBA00022723"/>
    </source>
</evidence>
<sequence length="394" mass="42468">MDMAFKALLSIVSLFAVLQVSNAALTRRVACPDGKNTATNAACCSLFAVRDDIQQNLFHGGQCGEDAHESLRITFHDAIAISPALEARGQFGCVLMRLSKLFYGRDETNGLDGRGGGADGSIAIFSDIETNFQANVGLDEIVALQKPIVARHNISHADFIMFAGALGASNCPGAPRLDFFLGRKDATRPAPDGLVPEPFDTLEDVFARLKDASNGEFDEILTVWLLTAHTIGASDHLDESIPGTPFDSTPGIWDTQFFIETQLRGTSFPGKGANANHGEVMSPLKGEIRLQTDHLLARDSRTACEWQSFVNNQQKAQDMFAFVFHDLSMLGQDPDSLIDCSELIPQPKPVIGRAHFPAGLTNKDIEQACADTPFPTLPTDPGPKTTVAAVPLNS</sequence>
<feature type="disulfide bond" evidence="13">
    <location>
        <begin position="43"/>
        <end position="340"/>
    </location>
</feature>
<keyword evidence="2 14" id="KW-0575">Peroxidase</keyword>
<dbReference type="GO" id="GO:0046274">
    <property type="term" value="P:lignin catabolic process"/>
    <property type="evidence" value="ECO:0007669"/>
    <property type="project" value="UniProtKB-KW"/>
</dbReference>
<dbReference type="InterPro" id="IPR002016">
    <property type="entry name" value="Haem_peroxidase"/>
</dbReference>
<evidence type="ECO:0000256" key="6">
    <source>
        <dbReference type="ARBA" id="ARBA00023002"/>
    </source>
</evidence>
<dbReference type="GO" id="GO:0020037">
    <property type="term" value="F:heme binding"/>
    <property type="evidence" value="ECO:0007669"/>
    <property type="project" value="UniProtKB-UniRule"/>
</dbReference>
<dbReference type="PROSITE" id="PS00436">
    <property type="entry name" value="PEROXIDASE_2"/>
    <property type="match status" value="1"/>
</dbReference>
<evidence type="ECO:0000256" key="13">
    <source>
        <dbReference type="PIRSR" id="PIRSR601621-4"/>
    </source>
</evidence>
<dbReference type="AlphaFoldDB" id="A0A060ST21"/>
<gene>
    <name evidence="16" type="ORF">BN946_scf184969.g43</name>
</gene>
<feature type="binding site" description="axial binding residue" evidence="11">
    <location>
        <position position="229"/>
    </location>
    <ligand>
        <name>heme b</name>
        <dbReference type="ChEBI" id="CHEBI:60344"/>
    </ligand>
    <ligandPart>
        <name>Fe</name>
        <dbReference type="ChEBI" id="CHEBI:18248"/>
    </ligandPart>
</feature>
<dbReference type="Pfam" id="PF00141">
    <property type="entry name" value="peroxidase"/>
    <property type="match status" value="1"/>
</dbReference>
<feature type="binding site" evidence="11">
    <location>
        <position position="254"/>
    </location>
    <ligand>
        <name>Ca(2+)</name>
        <dbReference type="ChEBI" id="CHEBI:29108"/>
        <label>2</label>
    </ligand>
</feature>
<dbReference type="Gene3D" id="1.10.420.10">
    <property type="entry name" value="Peroxidase, domain 2"/>
    <property type="match status" value="1"/>
</dbReference>
<evidence type="ECO:0000313" key="16">
    <source>
        <dbReference type="EMBL" id="CDO77692.1"/>
    </source>
</evidence>
<feature type="chain" id="PRO_5006985742" description="Peroxidase" evidence="14">
    <location>
        <begin position="24"/>
        <end position="394"/>
    </location>
</feature>
<feature type="signal peptide" evidence="14">
    <location>
        <begin position="1"/>
        <end position="23"/>
    </location>
</feature>
<dbReference type="Gene3D" id="1.10.520.10">
    <property type="match status" value="1"/>
</dbReference>
<keyword evidence="9" id="KW-0439">Lignin degradation</keyword>
<feature type="binding site" evidence="11">
    <location>
        <position position="121"/>
    </location>
    <ligand>
        <name>Ca(2+)</name>
        <dbReference type="ChEBI" id="CHEBI:29108"/>
        <label>1</label>
    </ligand>
</feature>
<feature type="binding site" evidence="11">
    <location>
        <position position="77"/>
    </location>
    <ligand>
        <name>Ca(2+)</name>
        <dbReference type="ChEBI" id="CHEBI:29108"/>
        <label>1</label>
    </ligand>
</feature>
<dbReference type="InterPro" id="IPR044831">
    <property type="entry name" value="Ccp1-like"/>
</dbReference>
<dbReference type="OrthoDB" id="2113341at2759"/>
<feature type="disulfide bond" evidence="13">
    <location>
        <begin position="31"/>
        <end position="44"/>
    </location>
</feature>
<name>A0A060ST21_PYCCI</name>
<feature type="active site" description="Proton acceptor" evidence="10">
    <location>
        <position position="76"/>
    </location>
</feature>
<feature type="binding site" evidence="11">
    <location>
        <position position="247"/>
    </location>
    <ligand>
        <name>Ca(2+)</name>
        <dbReference type="ChEBI" id="CHEBI:29108"/>
        <label>2</label>
    </ligand>
</feature>